<keyword evidence="2" id="KW-1185">Reference proteome</keyword>
<dbReference type="SUPFAM" id="SSF53182">
    <property type="entry name" value="Pyrrolidone carboxyl peptidase (pyroglutamate aminopeptidase)"/>
    <property type="match status" value="1"/>
</dbReference>
<dbReference type="AlphaFoldDB" id="A0A0D7A9T0"/>
<reference evidence="1 2" key="1">
    <citation type="journal article" date="2015" name="Fungal Genet. Biol.">
        <title>Evolution of novel wood decay mechanisms in Agaricales revealed by the genome sequences of Fistulina hepatica and Cylindrobasidium torrendii.</title>
        <authorList>
            <person name="Floudas D."/>
            <person name="Held B.W."/>
            <person name="Riley R."/>
            <person name="Nagy L.G."/>
            <person name="Koehler G."/>
            <person name="Ransdell A.S."/>
            <person name="Younus H."/>
            <person name="Chow J."/>
            <person name="Chiniquy J."/>
            <person name="Lipzen A."/>
            <person name="Tritt A."/>
            <person name="Sun H."/>
            <person name="Haridas S."/>
            <person name="LaButti K."/>
            <person name="Ohm R.A."/>
            <person name="Kues U."/>
            <person name="Blanchette R.A."/>
            <person name="Grigoriev I.V."/>
            <person name="Minto R.E."/>
            <person name="Hibbett D.S."/>
        </authorList>
    </citation>
    <scope>NUCLEOTIDE SEQUENCE [LARGE SCALE GENOMIC DNA]</scope>
    <source>
        <strain evidence="1 2">ATCC 64428</strain>
    </source>
</reference>
<dbReference type="InterPro" id="IPR036440">
    <property type="entry name" value="Peptidase_C15-like_sf"/>
</dbReference>
<dbReference type="EMBL" id="KN881928">
    <property type="protein sequence ID" value="KIY47767.1"/>
    <property type="molecule type" value="Genomic_DNA"/>
</dbReference>
<evidence type="ECO:0000313" key="2">
    <source>
        <dbReference type="Proteomes" id="UP000054144"/>
    </source>
</evidence>
<dbReference type="Gene3D" id="3.40.630.20">
    <property type="entry name" value="Peptidase C15, pyroglutamyl peptidase I-like"/>
    <property type="match status" value="1"/>
</dbReference>
<dbReference type="OrthoDB" id="185373at2759"/>
<dbReference type="Proteomes" id="UP000054144">
    <property type="component" value="Unassembled WGS sequence"/>
</dbReference>
<gene>
    <name evidence="1" type="ORF">FISHEDRAFT_74296</name>
</gene>
<evidence type="ECO:0000313" key="1">
    <source>
        <dbReference type="EMBL" id="KIY47767.1"/>
    </source>
</evidence>
<protein>
    <submittedName>
        <fullName evidence="1">Uncharacterized protein</fullName>
    </submittedName>
</protein>
<sequence length="118" mass="12977">MPASRSRGVQGVYSTENGFAAGSELWDEHVATRWAGLCRPEPVPGFFHSMQENTDVGHCLSDFIYYRLLAEAERSRGAGKKQSRVLSVHCPSVDQDLSQDYVVEALRAIIVHIGGGIE</sequence>
<organism evidence="1 2">
    <name type="scientific">Fistulina hepatica ATCC 64428</name>
    <dbReference type="NCBI Taxonomy" id="1128425"/>
    <lineage>
        <taxon>Eukaryota</taxon>
        <taxon>Fungi</taxon>
        <taxon>Dikarya</taxon>
        <taxon>Basidiomycota</taxon>
        <taxon>Agaricomycotina</taxon>
        <taxon>Agaricomycetes</taxon>
        <taxon>Agaricomycetidae</taxon>
        <taxon>Agaricales</taxon>
        <taxon>Fistulinaceae</taxon>
        <taxon>Fistulina</taxon>
    </lineage>
</organism>
<accession>A0A0D7A9T0</accession>
<proteinExistence type="predicted"/>
<name>A0A0D7A9T0_9AGAR</name>